<proteinExistence type="predicted"/>
<gene>
    <name evidence="2" type="ORF">MNB_SM-4-490</name>
</gene>
<keyword evidence="1" id="KW-0812">Transmembrane</keyword>
<keyword evidence="1" id="KW-1133">Transmembrane helix</keyword>
<dbReference type="EMBL" id="FPHF01000011">
    <property type="protein sequence ID" value="SFV51063.1"/>
    <property type="molecule type" value="Genomic_DNA"/>
</dbReference>
<sequence>MEVISTPYLIAIGIFLIGIEVLTYSFVLFFLGIGFVVTGAISKIYDFDNGIVQIATAFVIALVFAYFFRGKFIEMLSKTSDKKEQRAHVSGTGIVEDGMIKFNGTYWKTLDDISAYSNDEQVEIVDVIDNMVVLKK</sequence>
<reference evidence="2" key="1">
    <citation type="submission" date="2016-10" db="EMBL/GenBank/DDBJ databases">
        <authorList>
            <person name="de Groot N.N."/>
        </authorList>
    </citation>
    <scope>NUCLEOTIDE SEQUENCE</scope>
</reference>
<dbReference type="AlphaFoldDB" id="A0A1W1BC51"/>
<evidence type="ECO:0000313" key="2">
    <source>
        <dbReference type="EMBL" id="SFV51063.1"/>
    </source>
</evidence>
<organism evidence="2">
    <name type="scientific">hydrothermal vent metagenome</name>
    <dbReference type="NCBI Taxonomy" id="652676"/>
    <lineage>
        <taxon>unclassified sequences</taxon>
        <taxon>metagenomes</taxon>
        <taxon>ecological metagenomes</taxon>
    </lineage>
</organism>
<feature type="transmembrane region" description="Helical" evidence="1">
    <location>
        <begin position="50"/>
        <end position="68"/>
    </location>
</feature>
<name>A0A1W1BC51_9ZZZZ</name>
<accession>A0A1W1BC51</accession>
<feature type="transmembrane region" description="Helical" evidence="1">
    <location>
        <begin position="7"/>
        <end position="38"/>
    </location>
</feature>
<evidence type="ECO:0000256" key="1">
    <source>
        <dbReference type="SAM" id="Phobius"/>
    </source>
</evidence>
<protein>
    <submittedName>
        <fullName evidence="2">Nodulation efficiency protein D (NfeD)</fullName>
    </submittedName>
</protein>
<keyword evidence="1" id="KW-0472">Membrane</keyword>